<gene>
    <name evidence="3" type="ORF">SYNPS1DRAFT_21198</name>
</gene>
<dbReference type="Proteomes" id="UP000278143">
    <property type="component" value="Unassembled WGS sequence"/>
</dbReference>
<feature type="compositionally biased region" description="Pro residues" evidence="1">
    <location>
        <begin position="1"/>
        <end position="17"/>
    </location>
</feature>
<accession>A0A4P9Z5Z2</accession>
<evidence type="ECO:0008006" key="5">
    <source>
        <dbReference type="Google" id="ProtNLM"/>
    </source>
</evidence>
<evidence type="ECO:0000256" key="1">
    <source>
        <dbReference type="SAM" id="MobiDB-lite"/>
    </source>
</evidence>
<reference evidence="4" key="1">
    <citation type="journal article" date="2018" name="Nat. Microbiol.">
        <title>Leveraging single-cell genomics to expand the fungal tree of life.</title>
        <authorList>
            <person name="Ahrendt S.R."/>
            <person name="Quandt C.A."/>
            <person name="Ciobanu D."/>
            <person name="Clum A."/>
            <person name="Salamov A."/>
            <person name="Andreopoulos B."/>
            <person name="Cheng J.F."/>
            <person name="Woyke T."/>
            <person name="Pelin A."/>
            <person name="Henrissat B."/>
            <person name="Reynolds N.K."/>
            <person name="Benny G.L."/>
            <person name="Smith M.E."/>
            <person name="James T.Y."/>
            <person name="Grigoriev I.V."/>
        </authorList>
    </citation>
    <scope>NUCLEOTIDE SEQUENCE [LARGE SCALE GENOMIC DNA]</scope>
    <source>
        <strain evidence="4">Benny S71-1</strain>
    </source>
</reference>
<sequence length="399" mass="42808">MDASRPPLPPPPPPPRQPYANSSNNGSGSSIRAPEAYPAYGNHEPNHEPYNPAYNASSSAQQYSNAPAGYGMGGGDDRYHHHHGKHNYQQPQHQQQQQQYNAYGNGPAAGYHAPQPQYGSDNHYQHQHHSNNSGSHAYQPSAAPYSSNGDQASQTEKPAADVWDFPDGARPSRTTAPGMHTPSAAHAYGSRPPVVGAAPTGPILDPTGPAYGKFKLERRCCGCRQRYCIITTFFTLLVVALILFFAWPRLPTATVSSITTTTGMSINMPGNTPIDVTTGMQGKWSVVLSVENGNFIPWPFKTVRVDVTDPHLLSNAKIGTGSLNGVKLSRGFTGLKVPVTIKYHASNATDPALVGMSNACDNGQPVSLNFSIFFQVAGLSFFKSTSTATASYNCQPPSQ</sequence>
<evidence type="ECO:0000313" key="4">
    <source>
        <dbReference type="Proteomes" id="UP000278143"/>
    </source>
</evidence>
<proteinExistence type="predicted"/>
<feature type="transmembrane region" description="Helical" evidence="2">
    <location>
        <begin position="227"/>
        <end position="247"/>
    </location>
</feature>
<feature type="compositionally biased region" description="Polar residues" evidence="1">
    <location>
        <begin position="144"/>
        <end position="156"/>
    </location>
</feature>
<feature type="compositionally biased region" description="Low complexity" evidence="1">
    <location>
        <begin position="21"/>
        <end position="30"/>
    </location>
</feature>
<keyword evidence="2" id="KW-0812">Transmembrane</keyword>
<evidence type="ECO:0000313" key="3">
    <source>
        <dbReference type="EMBL" id="RKP27231.1"/>
    </source>
</evidence>
<dbReference type="OrthoDB" id="20273at2759"/>
<dbReference type="AlphaFoldDB" id="A0A4P9Z5Z2"/>
<dbReference type="EMBL" id="KZ989246">
    <property type="protein sequence ID" value="RKP27231.1"/>
    <property type="molecule type" value="Genomic_DNA"/>
</dbReference>
<organism evidence="3 4">
    <name type="scientific">Syncephalis pseudoplumigaleata</name>
    <dbReference type="NCBI Taxonomy" id="1712513"/>
    <lineage>
        <taxon>Eukaryota</taxon>
        <taxon>Fungi</taxon>
        <taxon>Fungi incertae sedis</taxon>
        <taxon>Zoopagomycota</taxon>
        <taxon>Zoopagomycotina</taxon>
        <taxon>Zoopagomycetes</taxon>
        <taxon>Zoopagales</taxon>
        <taxon>Piptocephalidaceae</taxon>
        <taxon>Syncephalis</taxon>
    </lineage>
</organism>
<keyword evidence="4" id="KW-1185">Reference proteome</keyword>
<keyword evidence="2" id="KW-0472">Membrane</keyword>
<protein>
    <recommendedName>
        <fullName evidence="5">Late embryogenesis abundant protein LEA-2 subgroup domain-containing protein</fullName>
    </recommendedName>
</protein>
<feature type="region of interest" description="Disordered" evidence="1">
    <location>
        <begin position="1"/>
        <end position="192"/>
    </location>
</feature>
<keyword evidence="2" id="KW-1133">Transmembrane helix</keyword>
<feature type="compositionally biased region" description="Low complexity" evidence="1">
    <location>
        <begin position="49"/>
        <end position="69"/>
    </location>
</feature>
<name>A0A4P9Z5Z2_9FUNG</name>
<evidence type="ECO:0000256" key="2">
    <source>
        <dbReference type="SAM" id="Phobius"/>
    </source>
</evidence>
<feature type="compositionally biased region" description="Low complexity" evidence="1">
    <location>
        <begin position="89"/>
        <end position="99"/>
    </location>
</feature>